<organism evidence="3 4">
    <name type="scientific">Mucor saturninus</name>
    <dbReference type="NCBI Taxonomy" id="64648"/>
    <lineage>
        <taxon>Eukaryota</taxon>
        <taxon>Fungi</taxon>
        <taxon>Fungi incertae sedis</taxon>
        <taxon>Mucoromycota</taxon>
        <taxon>Mucoromycotina</taxon>
        <taxon>Mucoromycetes</taxon>
        <taxon>Mucorales</taxon>
        <taxon>Mucorineae</taxon>
        <taxon>Mucoraceae</taxon>
        <taxon>Mucor</taxon>
    </lineage>
</organism>
<dbReference type="Pfam" id="PF00188">
    <property type="entry name" value="CAP"/>
    <property type="match status" value="2"/>
</dbReference>
<dbReference type="Gene3D" id="3.40.33.10">
    <property type="entry name" value="CAP"/>
    <property type="match status" value="1"/>
</dbReference>
<evidence type="ECO:0000313" key="3">
    <source>
        <dbReference type="EMBL" id="KAG2197946.1"/>
    </source>
</evidence>
<dbReference type="InterPro" id="IPR014044">
    <property type="entry name" value="CAP_dom"/>
</dbReference>
<dbReference type="GO" id="GO:0005576">
    <property type="term" value="C:extracellular region"/>
    <property type="evidence" value="ECO:0007669"/>
    <property type="project" value="InterPro"/>
</dbReference>
<comment type="caution">
    <text evidence="3">The sequence shown here is derived from an EMBL/GenBank/DDBJ whole genome shotgun (WGS) entry which is preliminary data.</text>
</comment>
<gene>
    <name evidence="3" type="ORF">INT47_002973</name>
</gene>
<dbReference type="InterPro" id="IPR035940">
    <property type="entry name" value="CAP_sf"/>
</dbReference>
<evidence type="ECO:0000313" key="4">
    <source>
        <dbReference type="Proteomes" id="UP000603453"/>
    </source>
</evidence>
<dbReference type="PRINTS" id="PR00837">
    <property type="entry name" value="V5TPXLIKE"/>
</dbReference>
<protein>
    <recommendedName>
        <fullName evidence="2">SCP domain-containing protein</fullName>
    </recommendedName>
</protein>
<proteinExistence type="predicted"/>
<evidence type="ECO:0000256" key="1">
    <source>
        <dbReference type="SAM" id="SignalP"/>
    </source>
</evidence>
<dbReference type="InterPro" id="IPR001283">
    <property type="entry name" value="CRISP-related"/>
</dbReference>
<dbReference type="OrthoDB" id="337038at2759"/>
<dbReference type="Proteomes" id="UP000603453">
    <property type="component" value="Unassembled WGS sequence"/>
</dbReference>
<dbReference type="PROSITE" id="PS01009">
    <property type="entry name" value="CRISP_1"/>
    <property type="match status" value="1"/>
</dbReference>
<evidence type="ECO:0000259" key="2">
    <source>
        <dbReference type="SMART" id="SM00198"/>
    </source>
</evidence>
<feature type="domain" description="SCP" evidence="2">
    <location>
        <begin position="27"/>
        <end position="144"/>
    </location>
</feature>
<accession>A0A8H7UTE8</accession>
<dbReference type="AlphaFoldDB" id="A0A8H7UTE8"/>
<dbReference type="EMBL" id="JAEPRD010000119">
    <property type="protein sequence ID" value="KAG2197946.1"/>
    <property type="molecule type" value="Genomic_DNA"/>
</dbReference>
<dbReference type="PANTHER" id="PTHR10334">
    <property type="entry name" value="CYSTEINE-RICH SECRETORY PROTEIN-RELATED"/>
    <property type="match status" value="1"/>
</dbReference>
<dbReference type="InterPro" id="IPR018244">
    <property type="entry name" value="Allrgn_V5/Tpx1_CS"/>
</dbReference>
<reference evidence="3" key="1">
    <citation type="submission" date="2020-12" db="EMBL/GenBank/DDBJ databases">
        <title>Metabolic potential, ecology and presence of endohyphal bacteria is reflected in genomic diversity of Mucoromycotina.</title>
        <authorList>
            <person name="Muszewska A."/>
            <person name="Okrasinska A."/>
            <person name="Steczkiewicz K."/>
            <person name="Drgas O."/>
            <person name="Orlowska M."/>
            <person name="Perlinska-Lenart U."/>
            <person name="Aleksandrzak-Piekarczyk T."/>
            <person name="Szatraj K."/>
            <person name="Zielenkiewicz U."/>
            <person name="Pilsyk S."/>
            <person name="Malc E."/>
            <person name="Mieczkowski P."/>
            <person name="Kruszewska J.S."/>
            <person name="Biernat P."/>
            <person name="Pawlowska J."/>
        </authorList>
    </citation>
    <scope>NUCLEOTIDE SEQUENCE</scope>
    <source>
        <strain evidence="3">WA0000017839</strain>
    </source>
</reference>
<dbReference type="SUPFAM" id="SSF55797">
    <property type="entry name" value="PR-1-like"/>
    <property type="match status" value="1"/>
</dbReference>
<name>A0A8H7UTE8_9FUNG</name>
<sequence length="153" mass="17133">MLLSVFIKLVAAVSVFFSAASAAPADNLQAEALATHNRFRATHHVAGLRWSQDLADHAAAVSQTCIWEHDTLNGMGQNLDWYNEIQYYDYNTGETTIEGELVGHFTQIVWKDTTEIGCAVNYCVNMNQRYFYVCGYTPLGNFNNNNAANVFRP</sequence>
<keyword evidence="4" id="KW-1185">Reference proteome</keyword>
<keyword evidence="1" id="KW-0732">Signal</keyword>
<feature type="chain" id="PRO_5034142960" description="SCP domain-containing protein" evidence="1">
    <location>
        <begin position="23"/>
        <end position="153"/>
    </location>
</feature>
<dbReference type="SMART" id="SM00198">
    <property type="entry name" value="SCP"/>
    <property type="match status" value="1"/>
</dbReference>
<feature type="signal peptide" evidence="1">
    <location>
        <begin position="1"/>
        <end position="22"/>
    </location>
</feature>